<keyword evidence="5" id="KW-1185">Reference proteome</keyword>
<dbReference type="Pfam" id="PF03364">
    <property type="entry name" value="Polyketide_cyc"/>
    <property type="match status" value="1"/>
</dbReference>
<dbReference type="InterPro" id="IPR005031">
    <property type="entry name" value="COQ10_START"/>
</dbReference>
<evidence type="ECO:0000256" key="1">
    <source>
        <dbReference type="SAM" id="MobiDB-lite"/>
    </source>
</evidence>
<reference evidence="4 5" key="1">
    <citation type="journal article" date="2010" name="Stand. Genomic Sci.">
        <title>Complete genome sequence of Cellulomonas flavigena type strain (134).</title>
        <authorList>
            <person name="Abt B."/>
            <person name="Foster B."/>
            <person name="Lapidus A."/>
            <person name="Clum A."/>
            <person name="Sun H."/>
            <person name="Pukall R."/>
            <person name="Lucas S."/>
            <person name="Glavina Del Rio T."/>
            <person name="Nolan M."/>
            <person name="Tice H."/>
            <person name="Cheng J.F."/>
            <person name="Pitluck S."/>
            <person name="Liolios K."/>
            <person name="Ivanova N."/>
            <person name="Mavromatis K."/>
            <person name="Ovchinnikova G."/>
            <person name="Pati A."/>
            <person name="Goodwin L."/>
            <person name="Chen A."/>
            <person name="Palaniappan K."/>
            <person name="Land M."/>
            <person name="Hauser L."/>
            <person name="Chang Y.J."/>
            <person name="Jeffries C.D."/>
            <person name="Rohde M."/>
            <person name="Goker M."/>
            <person name="Woyke T."/>
            <person name="Bristow J."/>
            <person name="Eisen J.A."/>
            <person name="Markowitz V."/>
            <person name="Hugenholtz P."/>
            <person name="Kyrpides N.C."/>
            <person name="Klenk H.P."/>
        </authorList>
    </citation>
    <scope>NUCLEOTIDE SEQUENCE [LARGE SCALE GENOMIC DNA]</scope>
    <source>
        <strain evidence="5">ATCC 482 / DSM 20109 / BCRC 11376 / JCM 18109 / NBRC 3775 / NCIMB 8073 / NRS 134</strain>
    </source>
</reference>
<dbReference type="Gene3D" id="2.60.120.10">
    <property type="entry name" value="Jelly Rolls"/>
    <property type="match status" value="1"/>
</dbReference>
<dbReference type="Pfam" id="PF07883">
    <property type="entry name" value="Cupin_2"/>
    <property type="match status" value="1"/>
</dbReference>
<evidence type="ECO:0000259" key="3">
    <source>
        <dbReference type="Pfam" id="PF07883"/>
    </source>
</evidence>
<dbReference type="PANTHER" id="PTHR36114">
    <property type="entry name" value="16.7 KDA PROTEIN IN WHIE LOCUS"/>
    <property type="match status" value="1"/>
</dbReference>
<evidence type="ECO:0000313" key="5">
    <source>
        <dbReference type="Proteomes" id="UP000000849"/>
    </source>
</evidence>
<dbReference type="SUPFAM" id="SSF51182">
    <property type="entry name" value="RmlC-like cupins"/>
    <property type="match status" value="1"/>
</dbReference>
<dbReference type="InterPro" id="IPR013096">
    <property type="entry name" value="Cupin_2"/>
</dbReference>
<dbReference type="SUPFAM" id="SSF55961">
    <property type="entry name" value="Bet v1-like"/>
    <property type="match status" value="1"/>
</dbReference>
<dbReference type="RefSeq" id="WP_013118541.1">
    <property type="nucleotide sequence ID" value="NC_014151.1"/>
</dbReference>
<dbReference type="AlphaFoldDB" id="D5UC53"/>
<name>D5UC53_CELFN</name>
<sequence>MSGHVGHTENSVDIDAPLGFVWAVTNDLPRWPDLFSEYASVEVLERDGDTVTFRLTMHPDADGTVWSWVSRRYADRAARRVRAHRVETGPFEFMDIEWTYEELAPDRTRMRWVQDFRMKPTAPVDTAWMTQNIDTRSPQQMALIKARIEADRRRVVGPQDVPANVRRGGTIRTLVTPGTVGSSAGFCGTVDLEPGESVAEHFHPYSEEFVHVVSGTLRIDLDDEPHVVPPGHAVLVPRNVRHRLTATDGPVHAVFALGPLAPSPELGHVDTEAGPHERFPGERSRHDDAMVRAR</sequence>
<dbReference type="OrthoDB" id="4282897at2"/>
<dbReference type="KEGG" id="cfl:Cfla_3333"/>
<dbReference type="HOGENOM" id="CLU_949727_0_0_11"/>
<dbReference type="PANTHER" id="PTHR36114:SF1">
    <property type="entry name" value="16.7 KDA PROTEIN IN WHIE LOCUS"/>
    <property type="match status" value="1"/>
</dbReference>
<evidence type="ECO:0000259" key="2">
    <source>
        <dbReference type="Pfam" id="PF03364"/>
    </source>
</evidence>
<dbReference type="InterPro" id="IPR023393">
    <property type="entry name" value="START-like_dom_sf"/>
</dbReference>
<evidence type="ECO:0000313" key="4">
    <source>
        <dbReference type="EMBL" id="ADG76212.1"/>
    </source>
</evidence>
<accession>D5UC53</accession>
<dbReference type="InterPro" id="IPR052044">
    <property type="entry name" value="PKS_Associated_Protein"/>
</dbReference>
<organism evidence="4 5">
    <name type="scientific">Cellulomonas flavigena (strain ATCC 482 / DSM 20109 / BCRC 11376 / JCM 18109 / NBRC 3775 / NCIMB 8073 / NRS 134)</name>
    <dbReference type="NCBI Taxonomy" id="446466"/>
    <lineage>
        <taxon>Bacteria</taxon>
        <taxon>Bacillati</taxon>
        <taxon>Actinomycetota</taxon>
        <taxon>Actinomycetes</taxon>
        <taxon>Micrococcales</taxon>
        <taxon>Cellulomonadaceae</taxon>
        <taxon>Cellulomonas</taxon>
    </lineage>
</organism>
<dbReference type="CDD" id="cd06991">
    <property type="entry name" value="cupin_TcmJ-like"/>
    <property type="match status" value="1"/>
</dbReference>
<dbReference type="EMBL" id="CP001964">
    <property type="protein sequence ID" value="ADG76212.1"/>
    <property type="molecule type" value="Genomic_DNA"/>
</dbReference>
<feature type="region of interest" description="Disordered" evidence="1">
    <location>
        <begin position="267"/>
        <end position="294"/>
    </location>
</feature>
<dbReference type="STRING" id="446466.Cfla_3333"/>
<protein>
    <submittedName>
        <fullName evidence="4">Cupin 2 conserved barrel domain protein</fullName>
    </submittedName>
</protein>
<dbReference type="eggNOG" id="COG2867">
    <property type="taxonomic scope" value="Bacteria"/>
</dbReference>
<dbReference type="InterPro" id="IPR014710">
    <property type="entry name" value="RmlC-like_jellyroll"/>
</dbReference>
<gene>
    <name evidence="4" type="ordered locus">Cfla_3333</name>
</gene>
<dbReference type="Gene3D" id="3.30.530.20">
    <property type="match status" value="1"/>
</dbReference>
<dbReference type="eggNOG" id="COG0662">
    <property type="taxonomic scope" value="Bacteria"/>
</dbReference>
<dbReference type="Proteomes" id="UP000000849">
    <property type="component" value="Chromosome"/>
</dbReference>
<feature type="domain" description="Cupin type-2" evidence="3">
    <location>
        <begin position="189"/>
        <end position="254"/>
    </location>
</feature>
<proteinExistence type="predicted"/>
<dbReference type="InterPro" id="IPR011051">
    <property type="entry name" value="RmlC_Cupin_sf"/>
</dbReference>
<feature type="domain" description="Coenzyme Q-binding protein COQ10 START" evidence="2">
    <location>
        <begin position="14"/>
        <end position="129"/>
    </location>
</feature>